<evidence type="ECO:0000256" key="1">
    <source>
        <dbReference type="SAM" id="Phobius"/>
    </source>
</evidence>
<evidence type="ECO:0000313" key="2">
    <source>
        <dbReference type="EMBL" id="PIE34833.1"/>
    </source>
</evidence>
<dbReference type="Proteomes" id="UP000230821">
    <property type="component" value="Unassembled WGS sequence"/>
</dbReference>
<evidence type="ECO:0000313" key="3">
    <source>
        <dbReference type="Proteomes" id="UP000230821"/>
    </source>
</evidence>
<comment type="caution">
    <text evidence="2">The sequence shown here is derived from an EMBL/GenBank/DDBJ whole genome shotgun (WGS) entry which is preliminary data.</text>
</comment>
<dbReference type="EMBL" id="PDSK01000074">
    <property type="protein sequence ID" value="PIE34833.1"/>
    <property type="molecule type" value="Genomic_DNA"/>
</dbReference>
<feature type="transmembrane region" description="Helical" evidence="1">
    <location>
        <begin position="18"/>
        <end position="35"/>
    </location>
</feature>
<keyword evidence="1" id="KW-0812">Transmembrane</keyword>
<sequence length="95" mass="10989">MVTFFNDKGTTHTKKQRVQVFVCCAFVVVAEYVLLRSLPGLRKEGKTMLETLTKWNPLRSVQKHDEHRGTGLKDLNQLQEGINRIFEKFFSDSVC</sequence>
<organism evidence="2 3">
    <name type="scientific">candidate division KSB3 bacterium</name>
    <dbReference type="NCBI Taxonomy" id="2044937"/>
    <lineage>
        <taxon>Bacteria</taxon>
        <taxon>candidate division KSB3</taxon>
    </lineage>
</organism>
<dbReference type="AlphaFoldDB" id="A0A2G6KGP6"/>
<reference evidence="2 3" key="1">
    <citation type="submission" date="2017-10" db="EMBL/GenBank/DDBJ databases">
        <title>Novel microbial diversity and functional potential in the marine mammal oral microbiome.</title>
        <authorList>
            <person name="Dudek N.K."/>
            <person name="Sun C.L."/>
            <person name="Burstein D."/>
            <person name="Kantor R.S."/>
            <person name="Aliaga Goltsman D.S."/>
            <person name="Bik E.M."/>
            <person name="Thomas B.C."/>
            <person name="Banfield J.F."/>
            <person name="Relman D.A."/>
        </authorList>
    </citation>
    <scope>NUCLEOTIDE SEQUENCE [LARGE SCALE GENOMIC DNA]</scope>
    <source>
        <strain evidence="2">DOLJORAL78_47_16</strain>
    </source>
</reference>
<name>A0A2G6KGP6_9BACT</name>
<proteinExistence type="predicted"/>
<protein>
    <submittedName>
        <fullName evidence="2">Uncharacterized protein</fullName>
    </submittedName>
</protein>
<keyword evidence="1" id="KW-0472">Membrane</keyword>
<accession>A0A2G6KGP6</accession>
<keyword evidence="1" id="KW-1133">Transmembrane helix</keyword>
<gene>
    <name evidence="2" type="ORF">CSA56_06530</name>
</gene>